<evidence type="ECO:0008006" key="4">
    <source>
        <dbReference type="Google" id="ProtNLM"/>
    </source>
</evidence>
<dbReference type="AlphaFoldDB" id="A0A502DNL7"/>
<comment type="caution">
    <text evidence="2">The sequence shown here is derived from an EMBL/GenBank/DDBJ whole genome shotgun (WGS) entry which is preliminary data.</text>
</comment>
<proteinExistence type="predicted"/>
<dbReference type="RefSeq" id="WP_140844448.1">
    <property type="nucleotide sequence ID" value="NZ_RCZI01000004.1"/>
</dbReference>
<evidence type="ECO:0000313" key="2">
    <source>
        <dbReference type="EMBL" id="TPG25676.1"/>
    </source>
</evidence>
<feature type="compositionally biased region" description="Polar residues" evidence="1">
    <location>
        <begin position="93"/>
        <end position="113"/>
    </location>
</feature>
<reference evidence="2 3" key="1">
    <citation type="journal article" date="2019" name="Environ. Microbiol.">
        <title>Species interactions and distinct microbial communities in high Arctic permafrost affected cryosols are associated with the CH4 and CO2 gas fluxes.</title>
        <authorList>
            <person name="Altshuler I."/>
            <person name="Hamel J."/>
            <person name="Turney S."/>
            <person name="Magnuson E."/>
            <person name="Levesque R."/>
            <person name="Greer C."/>
            <person name="Whyte L.G."/>
        </authorList>
    </citation>
    <scope>NUCLEOTIDE SEQUENCE [LARGE SCALE GENOMIC DNA]</scope>
    <source>
        <strain evidence="2 3">S06.C</strain>
    </source>
</reference>
<protein>
    <recommendedName>
        <fullName evidence="4">AlpA family phage regulatory protein</fullName>
    </recommendedName>
</protein>
<dbReference type="Proteomes" id="UP000319212">
    <property type="component" value="Unassembled WGS sequence"/>
</dbReference>
<accession>A0A502DNL7</accession>
<dbReference type="EMBL" id="RCZI01000004">
    <property type="protein sequence ID" value="TPG25676.1"/>
    <property type="molecule type" value="Genomic_DNA"/>
</dbReference>
<dbReference type="OrthoDB" id="9801242at2"/>
<organism evidence="2 3">
    <name type="scientific">Variovorax guangxiensis</name>
    <dbReference type="NCBI Taxonomy" id="1775474"/>
    <lineage>
        <taxon>Bacteria</taxon>
        <taxon>Pseudomonadati</taxon>
        <taxon>Pseudomonadota</taxon>
        <taxon>Betaproteobacteria</taxon>
        <taxon>Burkholderiales</taxon>
        <taxon>Comamonadaceae</taxon>
        <taxon>Variovorax</taxon>
    </lineage>
</organism>
<gene>
    <name evidence="2" type="ORF">EAH82_14650</name>
</gene>
<feature type="region of interest" description="Disordered" evidence="1">
    <location>
        <begin position="88"/>
        <end position="117"/>
    </location>
</feature>
<evidence type="ECO:0000256" key="1">
    <source>
        <dbReference type="SAM" id="MobiDB-lite"/>
    </source>
</evidence>
<evidence type="ECO:0000313" key="3">
    <source>
        <dbReference type="Proteomes" id="UP000319212"/>
    </source>
</evidence>
<sequence length="229" mass="25350">MSNMNQTAILAGQNYQLIRKKRLLEKVPFSKSTLHAKMAKGRYQDTTFPLPIYFPGSRIPYWREAAIDSWIALAESRSRHGSEALGELGHTTAPLSSSLTAPQTQPENRSVQTEPLIRDGVLSATGLDSRRKRISLVMRRKRAAMPIAAAPVPQPLPDMRNDEVAASQASEYWTYTSCMEKSAPEQAKPSLTILHEVTPVYGECAADAFAQQFAPQHPPAPRMFCTGLI</sequence>
<name>A0A502DNL7_9BURK</name>